<name>M1ZNK3_CLOBO</name>
<reference evidence="2 3" key="1">
    <citation type="submission" date="2012-10" db="EMBL/GenBank/DDBJ databases">
        <authorList>
            <person name="Strain E.A."/>
            <person name="Brown E."/>
            <person name="Allard M.W."/>
            <person name="Gonzalez-Escalona N."/>
            <person name="Timme R."/>
        </authorList>
    </citation>
    <scope>NUCLEOTIDE SEQUENCE [LARGE SCALE GENOMIC DNA]</scope>
    <source>
        <strain evidence="2 3">CFSAN001627</strain>
    </source>
</reference>
<proteinExistence type="predicted"/>
<comment type="caution">
    <text evidence="2">The sequence shown here is derived from an EMBL/GenBank/DDBJ whole genome shotgun (WGS) entry which is preliminary data.</text>
</comment>
<dbReference type="Proteomes" id="UP000011944">
    <property type="component" value="Unassembled WGS sequence"/>
</dbReference>
<organism evidence="2 3">
    <name type="scientific">Clostridium botulinum CFSAN001627</name>
    <dbReference type="NCBI Taxonomy" id="1232189"/>
    <lineage>
        <taxon>Bacteria</taxon>
        <taxon>Bacillati</taxon>
        <taxon>Bacillota</taxon>
        <taxon>Clostridia</taxon>
        <taxon>Eubacteriales</taxon>
        <taxon>Clostridiaceae</taxon>
        <taxon>Clostridium</taxon>
    </lineage>
</organism>
<dbReference type="AlphaFoldDB" id="M1ZNK3"/>
<evidence type="ECO:0000259" key="1">
    <source>
        <dbReference type="Pfam" id="PF13302"/>
    </source>
</evidence>
<protein>
    <recommendedName>
        <fullName evidence="1">N-acetyltransferase domain-containing protein</fullName>
    </recommendedName>
</protein>
<dbReference type="InterPro" id="IPR000182">
    <property type="entry name" value="GNAT_dom"/>
</dbReference>
<dbReference type="InterPro" id="IPR051531">
    <property type="entry name" value="N-acetyltransferase"/>
</dbReference>
<gene>
    <name evidence="2" type="ORF">CFSAN001627_21314</name>
</gene>
<reference evidence="2 3" key="2">
    <citation type="submission" date="2013-03" db="EMBL/GenBank/DDBJ databases">
        <title>Diversity in Clostridium botulinum.</title>
        <authorList>
            <person name="Timme R.E."/>
            <person name="Allard M."/>
            <person name="Luo Y."/>
            <person name="Strain E."/>
            <person name="Gonzalez-Escalona N."/>
            <person name="Brown E."/>
        </authorList>
    </citation>
    <scope>NUCLEOTIDE SEQUENCE [LARGE SCALE GENOMIC DNA]</scope>
    <source>
        <strain evidence="2 3">CFSAN001627</strain>
    </source>
</reference>
<dbReference type="PATRIC" id="fig|1232189.3.peg.3346"/>
<sequence length="132" mass="15481">MITFSPFPVIETKNLFLRRMTNDDTHDIFQLRKDPKMNYYTDTRLDENPEETKSYIDKMNKGIDEVEWIVWAIEHRQSKKVIGTISIWNINLEQRNAELGYGITPAYQNKGLMKEALLSVADYGFNVMNLSN</sequence>
<evidence type="ECO:0000313" key="2">
    <source>
        <dbReference type="EMBL" id="EKN40187.1"/>
    </source>
</evidence>
<dbReference type="CDD" id="cd04301">
    <property type="entry name" value="NAT_SF"/>
    <property type="match status" value="1"/>
</dbReference>
<dbReference type="SUPFAM" id="SSF55729">
    <property type="entry name" value="Acyl-CoA N-acyltransferases (Nat)"/>
    <property type="match status" value="1"/>
</dbReference>
<feature type="domain" description="N-acetyltransferase" evidence="1">
    <location>
        <begin position="15"/>
        <end position="130"/>
    </location>
</feature>
<dbReference type="InterPro" id="IPR016181">
    <property type="entry name" value="Acyl_CoA_acyltransferase"/>
</dbReference>
<dbReference type="GO" id="GO:0016747">
    <property type="term" value="F:acyltransferase activity, transferring groups other than amino-acyl groups"/>
    <property type="evidence" value="ECO:0007669"/>
    <property type="project" value="InterPro"/>
</dbReference>
<dbReference type="Pfam" id="PF13302">
    <property type="entry name" value="Acetyltransf_3"/>
    <property type="match status" value="1"/>
</dbReference>
<accession>M1ZNK3</accession>
<dbReference type="EMBL" id="AMXI01001315">
    <property type="protein sequence ID" value="EKN40187.1"/>
    <property type="molecule type" value="Genomic_DNA"/>
</dbReference>
<dbReference type="PANTHER" id="PTHR43792">
    <property type="entry name" value="GNAT FAMILY, PUTATIVE (AFU_ORTHOLOGUE AFUA_3G00765)-RELATED-RELATED"/>
    <property type="match status" value="1"/>
</dbReference>
<dbReference type="Gene3D" id="3.40.630.30">
    <property type="match status" value="1"/>
</dbReference>
<evidence type="ECO:0000313" key="3">
    <source>
        <dbReference type="Proteomes" id="UP000011944"/>
    </source>
</evidence>